<sequence>MSATTGLHRSILALTLLPLFAQAAPTTVNVVGFSGVFADNYQKLVIAPFEAQHPDIKINYQQSKNSAESLALLTLQRNDPHVDVALLDISVAIRANTQDLFAPLDNGEVKNLHAQPDWAVIGGQRSVAFSQDNLAILYNTDRVKQPPTSWNDLTDAKYKGRIAAPLADTRGVTLLPILTRLKGGDYKQDIEPGFTVLKAIAPNVATWDPAPDCYAVVQSGEVDLAICWNGRAQYLHDKQDGKIGIALPREGSIGQINTISLVKGSKQASAAQQFIDYALSAEAQRTFAEQSFYGPVNTQVTLSAPAAARIYGSKEAQQAQWALDWPWVAERYAPWIQRIRRDVIALH</sequence>
<evidence type="ECO:0000256" key="1">
    <source>
        <dbReference type="ARBA" id="ARBA00022729"/>
    </source>
</evidence>
<dbReference type="EMBL" id="CP081864">
    <property type="protein sequence ID" value="QZN97524.1"/>
    <property type="molecule type" value="Genomic_DNA"/>
</dbReference>
<reference evidence="3 4" key="1">
    <citation type="submission" date="2021-08" db="EMBL/GenBank/DDBJ databases">
        <title>Culture and genomic analysis of Symbiopectobacterium purcellii sp. nov. gen. nov., isolated from the leafhopper Empoasca decipiens.</title>
        <authorList>
            <person name="Nadal-Jimenez P."/>
            <person name="Siozios S."/>
            <person name="Halliday N."/>
            <person name="Camara M."/>
            <person name="Hurst G.D.D."/>
        </authorList>
    </citation>
    <scope>NUCLEOTIDE SEQUENCE [LARGE SCALE GENOMIC DNA]</scope>
    <source>
        <strain evidence="3 4">SyEd1</strain>
    </source>
</reference>
<evidence type="ECO:0000313" key="4">
    <source>
        <dbReference type="Proteomes" id="UP000825886"/>
    </source>
</evidence>
<accession>A0ABX9AVR2</accession>
<evidence type="ECO:0000256" key="2">
    <source>
        <dbReference type="SAM" id="SignalP"/>
    </source>
</evidence>
<dbReference type="PANTHER" id="PTHR30006:SF2">
    <property type="entry name" value="ABC TRANSPORTER SUBSTRATE-BINDING PROTEIN"/>
    <property type="match status" value="1"/>
</dbReference>
<organism evidence="3 4">
    <name type="scientific">Symbiopectobacterium purcellii</name>
    <dbReference type="NCBI Taxonomy" id="2871826"/>
    <lineage>
        <taxon>Bacteria</taxon>
        <taxon>Pseudomonadati</taxon>
        <taxon>Pseudomonadota</taxon>
        <taxon>Gammaproteobacteria</taxon>
        <taxon>Enterobacterales</taxon>
        <taxon>Enterobacteriaceae</taxon>
    </lineage>
</organism>
<dbReference type="CDD" id="cd13589">
    <property type="entry name" value="PBP2_polyamine_RpCGA009"/>
    <property type="match status" value="1"/>
</dbReference>
<dbReference type="Proteomes" id="UP000825886">
    <property type="component" value="Chromosome"/>
</dbReference>
<dbReference type="SUPFAM" id="SSF53850">
    <property type="entry name" value="Periplasmic binding protein-like II"/>
    <property type="match status" value="1"/>
</dbReference>
<dbReference type="InterPro" id="IPR006059">
    <property type="entry name" value="SBP"/>
</dbReference>
<feature type="signal peptide" evidence="2">
    <location>
        <begin position="1"/>
        <end position="23"/>
    </location>
</feature>
<evidence type="ECO:0000313" key="3">
    <source>
        <dbReference type="EMBL" id="QZN97524.1"/>
    </source>
</evidence>
<proteinExistence type="predicted"/>
<dbReference type="Gene3D" id="3.40.190.10">
    <property type="entry name" value="Periplasmic binding protein-like II"/>
    <property type="match status" value="2"/>
</dbReference>
<gene>
    <name evidence="3" type="ORF">K6K13_09470</name>
</gene>
<dbReference type="PANTHER" id="PTHR30006">
    <property type="entry name" value="THIAMINE-BINDING PERIPLASMIC PROTEIN-RELATED"/>
    <property type="match status" value="1"/>
</dbReference>
<protein>
    <submittedName>
        <fullName evidence="3">ABC transporter substrate-binding protein</fullName>
    </submittedName>
</protein>
<name>A0ABX9AVR2_9ENTR</name>
<dbReference type="RefSeq" id="WP_222160561.1">
    <property type="nucleotide sequence ID" value="NZ_CP081864.1"/>
</dbReference>
<keyword evidence="1 2" id="KW-0732">Signal</keyword>
<keyword evidence="4" id="KW-1185">Reference proteome</keyword>
<feature type="chain" id="PRO_5046445328" evidence="2">
    <location>
        <begin position="24"/>
        <end position="347"/>
    </location>
</feature>
<dbReference type="Pfam" id="PF13416">
    <property type="entry name" value="SBP_bac_8"/>
    <property type="match status" value="1"/>
</dbReference>